<dbReference type="AlphaFoldDB" id="A0A0F3NJI7"/>
<proteinExistence type="predicted"/>
<comment type="caution">
    <text evidence="2">The sequence shown here is derived from an EMBL/GenBank/DDBJ whole genome shotgun (WGS) entry which is preliminary data.</text>
</comment>
<keyword evidence="1" id="KW-0472">Membrane</keyword>
<sequence>MLFYSAYVLCLIFRGCFLIRSYHIVYGFGKSCSRGNE</sequence>
<dbReference type="PATRIC" id="fig|1359161.3.peg.604"/>
<dbReference type="EMBL" id="LANT01000002">
    <property type="protein sequence ID" value="KJV68213.1"/>
    <property type="molecule type" value="Genomic_DNA"/>
</dbReference>
<evidence type="ECO:0000313" key="2">
    <source>
        <dbReference type="EMBL" id="KJV68213.1"/>
    </source>
</evidence>
<organism evidence="2 3">
    <name type="scientific">Anaplasma phagocytophilum str. NCH-1</name>
    <dbReference type="NCBI Taxonomy" id="1359161"/>
    <lineage>
        <taxon>Bacteria</taxon>
        <taxon>Pseudomonadati</taxon>
        <taxon>Pseudomonadota</taxon>
        <taxon>Alphaproteobacteria</taxon>
        <taxon>Rickettsiales</taxon>
        <taxon>Anaplasmataceae</taxon>
        <taxon>Anaplasma</taxon>
        <taxon>phagocytophilum group</taxon>
    </lineage>
</organism>
<gene>
    <name evidence="2" type="ORF">EPHNCH_0531</name>
</gene>
<keyword evidence="1" id="KW-0812">Transmembrane</keyword>
<evidence type="ECO:0000313" key="3">
    <source>
        <dbReference type="Proteomes" id="UP000033754"/>
    </source>
</evidence>
<name>A0A0F3NJI7_ANAPH</name>
<accession>A0A0F3NJI7</accession>
<evidence type="ECO:0000256" key="1">
    <source>
        <dbReference type="SAM" id="Phobius"/>
    </source>
</evidence>
<dbReference type="Proteomes" id="UP000033754">
    <property type="component" value="Unassembled WGS sequence"/>
</dbReference>
<reference evidence="2 3" key="1">
    <citation type="submission" date="2015-01" db="EMBL/GenBank/DDBJ databases">
        <title>Genome Sequencing of Rickettsiales.</title>
        <authorList>
            <person name="Daugherty S.C."/>
            <person name="Su Q."/>
            <person name="Abolude K."/>
            <person name="Beier-Sexton M."/>
            <person name="Carlyon J.A."/>
            <person name="Carter R."/>
            <person name="Day N.P."/>
            <person name="Dumler S.J."/>
            <person name="Dyachenko V."/>
            <person name="Godinez A."/>
            <person name="Kurtti T.J."/>
            <person name="Lichay M."/>
            <person name="Mullins K.E."/>
            <person name="Ott S."/>
            <person name="Pappas-Brown V."/>
            <person name="Paris D.H."/>
            <person name="Patel P."/>
            <person name="Richards A.L."/>
            <person name="Sadzewicz L."/>
            <person name="Sears K."/>
            <person name="Seidman D."/>
            <person name="Sengamalay N."/>
            <person name="Stenos J."/>
            <person name="Tallon L.J."/>
            <person name="Vincent G."/>
            <person name="Fraser C.M."/>
            <person name="Munderloh U."/>
            <person name="Dunning-Hotopp J.C."/>
        </authorList>
    </citation>
    <scope>NUCLEOTIDE SEQUENCE [LARGE SCALE GENOMIC DNA]</scope>
    <source>
        <strain evidence="2 3">NCH-1</strain>
    </source>
</reference>
<protein>
    <submittedName>
        <fullName evidence="2">Putative membrane protein</fullName>
    </submittedName>
</protein>
<feature type="transmembrane region" description="Helical" evidence="1">
    <location>
        <begin position="6"/>
        <end position="28"/>
    </location>
</feature>
<keyword evidence="1" id="KW-1133">Transmembrane helix</keyword>